<reference evidence="2 3" key="1">
    <citation type="journal article" date="2017" name="Syst. Appl. Microbiol.">
        <title>Pseudomonas caspiana sp. nov., a citrus pathogen in the Pseudomonas syringae phylogenetic group.</title>
        <authorList>
            <person name="Busquets A."/>
            <person name="Gomila M."/>
            <person name="Beiki F."/>
            <person name="Mulet M."/>
            <person name="Rahimian H."/>
            <person name="Garcia-Valdes E."/>
            <person name="Lalucat J."/>
        </authorList>
    </citation>
    <scope>NUCLEOTIDE SEQUENCE [LARGE SCALE GENOMIC DNA]</scope>
    <source>
        <strain evidence="2 3">FBF102</strain>
    </source>
</reference>
<dbReference type="Gene3D" id="1.10.10.2520">
    <property type="entry name" value="Cell wall hydrolase SleB, domain 1"/>
    <property type="match status" value="1"/>
</dbReference>
<dbReference type="GO" id="GO:0016787">
    <property type="term" value="F:hydrolase activity"/>
    <property type="evidence" value="ECO:0007669"/>
    <property type="project" value="UniProtKB-KW"/>
</dbReference>
<protein>
    <submittedName>
        <fullName evidence="2">Hydrolase</fullName>
    </submittedName>
</protein>
<dbReference type="AlphaFoldDB" id="A0A1Y3NT03"/>
<evidence type="ECO:0000313" key="2">
    <source>
        <dbReference type="EMBL" id="OUM70746.1"/>
    </source>
</evidence>
<accession>A0A1Y3NT03</accession>
<dbReference type="InterPro" id="IPR042047">
    <property type="entry name" value="SleB_dom1"/>
</dbReference>
<dbReference type="EMBL" id="LOHF01000046">
    <property type="protein sequence ID" value="OUM70746.1"/>
    <property type="molecule type" value="Genomic_DNA"/>
</dbReference>
<comment type="caution">
    <text evidence="2">The sequence shown here is derived from an EMBL/GenBank/DDBJ whole genome shotgun (WGS) entry which is preliminary data.</text>
</comment>
<sequence length="145" mass="16203">MTVTERDRDILARTLWGEARSEGLAGMVAVAWSIRNRVDMDLHNDGKPDWWGEGYTGVCQKAWQFSCWNKNDPNFPFLSGAEPIPPAQFALARQAAAIVIDGKQPDPTGGATHYYSTTMLKAPDWAAIAKRTLKLGRHIFFRDVP</sequence>
<evidence type="ECO:0000313" key="3">
    <source>
        <dbReference type="Proteomes" id="UP000195440"/>
    </source>
</evidence>
<organism evidence="2 3">
    <name type="scientific">Pseudomonas caspiana</name>
    <dbReference type="NCBI Taxonomy" id="1451454"/>
    <lineage>
        <taxon>Bacteria</taxon>
        <taxon>Pseudomonadati</taxon>
        <taxon>Pseudomonadota</taxon>
        <taxon>Gammaproteobacteria</taxon>
        <taxon>Pseudomonadales</taxon>
        <taxon>Pseudomonadaceae</taxon>
        <taxon>Pseudomonas</taxon>
    </lineage>
</organism>
<keyword evidence="3" id="KW-1185">Reference proteome</keyword>
<dbReference type="OrthoDB" id="9785345at2"/>
<gene>
    <name evidence="2" type="ORF">AUC60_26865</name>
</gene>
<keyword evidence="2" id="KW-0378">Hydrolase</keyword>
<dbReference type="RefSeq" id="WP_087274671.1">
    <property type="nucleotide sequence ID" value="NZ_JBJGBV010000015.1"/>
</dbReference>
<dbReference type="Pfam" id="PF07486">
    <property type="entry name" value="Hydrolase_2"/>
    <property type="match status" value="1"/>
</dbReference>
<proteinExistence type="predicted"/>
<evidence type="ECO:0000259" key="1">
    <source>
        <dbReference type="Pfam" id="PF07486"/>
    </source>
</evidence>
<feature type="domain" description="Cell wall hydrolase SleB" evidence="1">
    <location>
        <begin position="22"/>
        <end position="141"/>
    </location>
</feature>
<dbReference type="InterPro" id="IPR011105">
    <property type="entry name" value="Cell_wall_hydrolase_SleB"/>
</dbReference>
<dbReference type="Proteomes" id="UP000195440">
    <property type="component" value="Unassembled WGS sequence"/>
</dbReference>
<name>A0A1Y3NT03_9PSED</name>